<dbReference type="Gene3D" id="3.30.70.270">
    <property type="match status" value="1"/>
</dbReference>
<sequence>MVPRMPLSLFKRFLHPDPRIRRELVELLYTSLPQVAAIGVTSVTGAVALTLISGDVGYAITSAFIAIFATTRVISLLRYKARAANFNDADVVRWEFLYAAGASAFSLALGALSFRALWLGDAAGAWIAFGLAMSYCVGMVSRAAIRPWIILTASAMLLIPIATAGLMRPELAYKIGAAMLVLFWLTLREASKHLSAAFIERLEAKHRLSRQATHDFLTDLPNRAGFLEALADVRGGFTLIAVDLDGFKPINDRHGHQAGDDLLRQVATRLKACAGLGGIAARIGGDEFMLLKPVSLGDLGREEALHLARAVVFDLSTPFLLSDLPVRIGASAGLVVSDGTSTHSTAQLLERVDRALYAAKRAGGGCARLEADADHSITAASAPHGGLSAA</sequence>
<dbReference type="PANTHER" id="PTHR44757">
    <property type="entry name" value="DIGUANYLATE CYCLASE DGCP"/>
    <property type="match status" value="1"/>
</dbReference>
<reference evidence="3 4" key="1">
    <citation type="submission" date="2018-09" db="EMBL/GenBank/DDBJ databases">
        <title>Draft genome sequence of Rhodopseudomonas palustris 2.1.18.</title>
        <authorList>
            <person name="Robertson S.L."/>
            <person name="Meyer T.E."/>
            <person name="Kyndt J.A."/>
        </authorList>
    </citation>
    <scope>NUCLEOTIDE SEQUENCE [LARGE SCALE GENOMIC DNA]</scope>
    <source>
        <strain evidence="3 4">2.1.18</strain>
    </source>
</reference>
<keyword evidence="1" id="KW-1133">Transmembrane helix</keyword>
<keyword evidence="1" id="KW-0472">Membrane</keyword>
<gene>
    <name evidence="3" type="ORF">D4Q52_18845</name>
</gene>
<keyword evidence="1" id="KW-0812">Transmembrane</keyword>
<name>A0A418V239_RHOPL</name>
<feature type="transmembrane region" description="Helical" evidence="1">
    <location>
        <begin position="58"/>
        <end position="75"/>
    </location>
</feature>
<dbReference type="PROSITE" id="PS50887">
    <property type="entry name" value="GGDEF"/>
    <property type="match status" value="1"/>
</dbReference>
<feature type="transmembrane region" description="Helical" evidence="1">
    <location>
        <begin position="96"/>
        <end position="117"/>
    </location>
</feature>
<dbReference type="InterPro" id="IPR000160">
    <property type="entry name" value="GGDEF_dom"/>
</dbReference>
<dbReference type="EMBL" id="QYYD01000020">
    <property type="protein sequence ID" value="RJF69986.1"/>
    <property type="molecule type" value="Genomic_DNA"/>
</dbReference>
<organism evidence="3 4">
    <name type="scientific">Rhodopseudomonas palustris</name>
    <dbReference type="NCBI Taxonomy" id="1076"/>
    <lineage>
        <taxon>Bacteria</taxon>
        <taxon>Pseudomonadati</taxon>
        <taxon>Pseudomonadota</taxon>
        <taxon>Alphaproteobacteria</taxon>
        <taxon>Hyphomicrobiales</taxon>
        <taxon>Nitrobacteraceae</taxon>
        <taxon>Rhodopseudomonas</taxon>
    </lineage>
</organism>
<dbReference type="PANTHER" id="PTHR44757:SF2">
    <property type="entry name" value="BIOFILM ARCHITECTURE MAINTENANCE PROTEIN MBAA"/>
    <property type="match status" value="1"/>
</dbReference>
<dbReference type="SUPFAM" id="SSF55073">
    <property type="entry name" value="Nucleotide cyclase"/>
    <property type="match status" value="1"/>
</dbReference>
<feature type="transmembrane region" description="Helical" evidence="1">
    <location>
        <begin position="148"/>
        <end position="165"/>
    </location>
</feature>
<proteinExistence type="predicted"/>
<comment type="caution">
    <text evidence="3">The sequence shown here is derived from an EMBL/GenBank/DDBJ whole genome shotgun (WGS) entry which is preliminary data.</text>
</comment>
<evidence type="ECO:0000256" key="1">
    <source>
        <dbReference type="SAM" id="Phobius"/>
    </source>
</evidence>
<dbReference type="Proteomes" id="UP000285523">
    <property type="component" value="Unassembled WGS sequence"/>
</dbReference>
<feature type="transmembrane region" description="Helical" evidence="1">
    <location>
        <begin position="27"/>
        <end position="52"/>
    </location>
</feature>
<dbReference type="InterPro" id="IPR029787">
    <property type="entry name" value="Nucleotide_cyclase"/>
</dbReference>
<dbReference type="OrthoDB" id="9812260at2"/>
<evidence type="ECO:0000313" key="3">
    <source>
        <dbReference type="EMBL" id="RJF69986.1"/>
    </source>
</evidence>
<dbReference type="Pfam" id="PF00990">
    <property type="entry name" value="GGDEF"/>
    <property type="match status" value="1"/>
</dbReference>
<dbReference type="CDD" id="cd01949">
    <property type="entry name" value="GGDEF"/>
    <property type="match status" value="1"/>
</dbReference>
<feature type="domain" description="GGDEF" evidence="2">
    <location>
        <begin position="235"/>
        <end position="372"/>
    </location>
</feature>
<dbReference type="RefSeq" id="WP_119858112.1">
    <property type="nucleotide sequence ID" value="NZ_QYYD01000020.1"/>
</dbReference>
<dbReference type="InterPro" id="IPR052155">
    <property type="entry name" value="Biofilm_reg_signaling"/>
</dbReference>
<dbReference type="InterPro" id="IPR043128">
    <property type="entry name" value="Rev_trsase/Diguanyl_cyclase"/>
</dbReference>
<dbReference type="AlphaFoldDB" id="A0A418V239"/>
<dbReference type="NCBIfam" id="TIGR00254">
    <property type="entry name" value="GGDEF"/>
    <property type="match status" value="1"/>
</dbReference>
<dbReference type="SMART" id="SM00267">
    <property type="entry name" value="GGDEF"/>
    <property type="match status" value="1"/>
</dbReference>
<evidence type="ECO:0000313" key="4">
    <source>
        <dbReference type="Proteomes" id="UP000285523"/>
    </source>
</evidence>
<evidence type="ECO:0000259" key="2">
    <source>
        <dbReference type="PROSITE" id="PS50887"/>
    </source>
</evidence>
<accession>A0A418V239</accession>
<feature type="transmembrane region" description="Helical" evidence="1">
    <location>
        <begin position="123"/>
        <end position="141"/>
    </location>
</feature>
<protein>
    <submittedName>
        <fullName evidence="3">GGDEF domain-containing protein</fullName>
    </submittedName>
</protein>